<sequence length="154" mass="16814">MAETIVHVTPELIPELVASAGALFAEDGGRHDPWMDTGWPRREGAAYYQDLLAGDNLCLLARSNSTTAGHLIGRLNTNALRPGARTAVLQSLLVAEEYRRTGLGSALVAEFTRWAAEKEANEFKVTAFAANERAIAFYRKHGFAPFELTLSRPA</sequence>
<evidence type="ECO:0000313" key="2">
    <source>
        <dbReference type="EMBL" id="REH54338.1"/>
    </source>
</evidence>
<dbReference type="PANTHER" id="PTHR43072">
    <property type="entry name" value="N-ACETYLTRANSFERASE"/>
    <property type="match status" value="1"/>
</dbReference>
<dbReference type="OrthoDB" id="9799092at2"/>
<protein>
    <submittedName>
        <fullName evidence="2">Acetyltransferase (GNAT) family protein</fullName>
    </submittedName>
</protein>
<evidence type="ECO:0000259" key="1">
    <source>
        <dbReference type="PROSITE" id="PS51186"/>
    </source>
</evidence>
<reference evidence="2 3" key="1">
    <citation type="submission" date="2018-08" db="EMBL/GenBank/DDBJ databases">
        <title>Genomic Encyclopedia of Archaeal and Bacterial Type Strains, Phase II (KMG-II): from individual species to whole genera.</title>
        <authorList>
            <person name="Goeker M."/>
        </authorList>
    </citation>
    <scope>NUCLEOTIDE SEQUENCE [LARGE SCALE GENOMIC DNA]</scope>
    <source>
        <strain evidence="2 3">DSM 45791</strain>
    </source>
</reference>
<evidence type="ECO:0000313" key="3">
    <source>
        <dbReference type="Proteomes" id="UP000256269"/>
    </source>
</evidence>
<dbReference type="PROSITE" id="PS51186">
    <property type="entry name" value="GNAT"/>
    <property type="match status" value="1"/>
</dbReference>
<comment type="caution">
    <text evidence="2">The sequence shown here is derived from an EMBL/GenBank/DDBJ whole genome shotgun (WGS) entry which is preliminary data.</text>
</comment>
<dbReference type="AlphaFoldDB" id="A0A3E0I6G4"/>
<keyword evidence="2" id="KW-0808">Transferase</keyword>
<dbReference type="SUPFAM" id="SSF55729">
    <property type="entry name" value="Acyl-CoA N-acyltransferases (Nat)"/>
    <property type="match status" value="1"/>
</dbReference>
<keyword evidence="3" id="KW-1185">Reference proteome</keyword>
<proteinExistence type="predicted"/>
<gene>
    <name evidence="2" type="ORF">BCF44_102570</name>
</gene>
<dbReference type="RefSeq" id="WP_116173413.1">
    <property type="nucleotide sequence ID" value="NZ_CP144375.1"/>
</dbReference>
<dbReference type="InterPro" id="IPR000182">
    <property type="entry name" value="GNAT_dom"/>
</dbReference>
<organism evidence="2 3">
    <name type="scientific">Kutzneria buriramensis</name>
    <dbReference type="NCBI Taxonomy" id="1045776"/>
    <lineage>
        <taxon>Bacteria</taxon>
        <taxon>Bacillati</taxon>
        <taxon>Actinomycetota</taxon>
        <taxon>Actinomycetes</taxon>
        <taxon>Pseudonocardiales</taxon>
        <taxon>Pseudonocardiaceae</taxon>
        <taxon>Kutzneria</taxon>
    </lineage>
</organism>
<dbReference type="InterPro" id="IPR016181">
    <property type="entry name" value="Acyl_CoA_acyltransferase"/>
</dbReference>
<dbReference type="EMBL" id="QUNO01000002">
    <property type="protein sequence ID" value="REH54338.1"/>
    <property type="molecule type" value="Genomic_DNA"/>
</dbReference>
<accession>A0A3E0I6G4</accession>
<dbReference type="Gene3D" id="3.40.630.30">
    <property type="match status" value="1"/>
</dbReference>
<feature type="domain" description="N-acetyltransferase" evidence="1">
    <location>
        <begin position="3"/>
        <end position="154"/>
    </location>
</feature>
<dbReference type="GO" id="GO:0016747">
    <property type="term" value="F:acyltransferase activity, transferring groups other than amino-acyl groups"/>
    <property type="evidence" value="ECO:0007669"/>
    <property type="project" value="InterPro"/>
</dbReference>
<dbReference type="CDD" id="cd04301">
    <property type="entry name" value="NAT_SF"/>
    <property type="match status" value="1"/>
</dbReference>
<dbReference type="Proteomes" id="UP000256269">
    <property type="component" value="Unassembled WGS sequence"/>
</dbReference>
<name>A0A3E0I6G4_9PSEU</name>
<dbReference type="Pfam" id="PF00583">
    <property type="entry name" value="Acetyltransf_1"/>
    <property type="match status" value="1"/>
</dbReference>